<name>A0A0D7VZA6_9FLAO</name>
<dbReference type="STRING" id="1382798.PK35_11000"/>
<comment type="caution">
    <text evidence="1">The sequence shown here is derived from an EMBL/GenBank/DDBJ whole genome shotgun (WGS) entry which is preliminary data.</text>
</comment>
<dbReference type="InterPro" id="IPR029069">
    <property type="entry name" value="HotDog_dom_sf"/>
</dbReference>
<proteinExistence type="predicted"/>
<evidence type="ECO:0000313" key="2">
    <source>
        <dbReference type="EMBL" id="KJD32291.1"/>
    </source>
</evidence>
<dbReference type="Pfam" id="PF22817">
    <property type="entry name" value="ApeP-like"/>
    <property type="match status" value="1"/>
</dbReference>
<evidence type="ECO:0000313" key="3">
    <source>
        <dbReference type="Proteomes" id="UP000032361"/>
    </source>
</evidence>
<organism evidence="1 3">
    <name type="scientific">Neotamlana nanhaiensis</name>
    <dbReference type="NCBI Taxonomy" id="1382798"/>
    <lineage>
        <taxon>Bacteria</taxon>
        <taxon>Pseudomonadati</taxon>
        <taxon>Bacteroidota</taxon>
        <taxon>Flavobacteriia</taxon>
        <taxon>Flavobacteriales</taxon>
        <taxon>Flavobacteriaceae</taxon>
        <taxon>Neotamlana</taxon>
    </lineage>
</organism>
<dbReference type="PATRIC" id="fig|1382798.3.peg.757"/>
<dbReference type="RefSeq" id="WP_044626773.1">
    <property type="nucleotide sequence ID" value="NZ_JTDV01000010.1"/>
</dbReference>
<dbReference type="EMBL" id="JTDV01000010">
    <property type="protein sequence ID" value="KJD32129.1"/>
    <property type="molecule type" value="Genomic_DNA"/>
</dbReference>
<evidence type="ECO:0000313" key="1">
    <source>
        <dbReference type="EMBL" id="KJD32129.1"/>
    </source>
</evidence>
<keyword evidence="3" id="KW-1185">Reference proteome</keyword>
<dbReference type="SUPFAM" id="SSF54637">
    <property type="entry name" value="Thioesterase/thiol ester dehydrase-isomerase"/>
    <property type="match status" value="1"/>
</dbReference>
<dbReference type="AlphaFoldDB" id="A0A0D7VZA6"/>
<accession>A0A0D7VZA6</accession>
<gene>
    <name evidence="1" type="ORF">PK35_11000</name>
    <name evidence="2" type="ORF">PK35_11885</name>
</gene>
<reference evidence="1 3" key="1">
    <citation type="journal article" date="2015" name="Antonie Van Leeuwenhoek">
        <title>Tamlana nanhaiensis sp. nov., isolated from surface seawater collected from the South China Sea.</title>
        <authorList>
            <person name="Liu X."/>
            <person name="Lai Q."/>
            <person name="Du Y."/>
            <person name="Li G."/>
            <person name="Sun F."/>
            <person name="Shao Z."/>
        </authorList>
    </citation>
    <scope>NUCLEOTIDE SEQUENCE [LARGE SCALE GENOMIC DNA]</scope>
    <source>
        <strain evidence="1 3">FHC16</strain>
    </source>
</reference>
<dbReference type="EMBL" id="JTDV01000010">
    <property type="protein sequence ID" value="KJD32291.1"/>
    <property type="molecule type" value="Genomic_DNA"/>
</dbReference>
<protein>
    <submittedName>
        <fullName evidence="1">FabZ</fullName>
    </submittedName>
</protein>
<dbReference type="InterPro" id="IPR016776">
    <property type="entry name" value="ApeP-like_dehydratase"/>
</dbReference>
<dbReference type="OrthoDB" id="2922403at2"/>
<dbReference type="Proteomes" id="UP000032361">
    <property type="component" value="Unassembled WGS sequence"/>
</dbReference>
<sequence>MSAQFPIKDVTKLIPQKAPFVMVDSLISFSETEVVSAFTIPTNNIFVENNKFTEPGLVENMAQTIALHTGYNYFVKGEDAPTGYIGSIKKTNITQLPKVNETITTKVNVLHEIMGVTMVEISVFNAENEEIASGEMKTVLAS</sequence>
<dbReference type="Gene3D" id="3.10.129.10">
    <property type="entry name" value="Hotdog Thioesterase"/>
    <property type="match status" value="1"/>
</dbReference>